<evidence type="ECO:0000313" key="3">
    <source>
        <dbReference type="Proteomes" id="UP000036867"/>
    </source>
</evidence>
<keyword evidence="3" id="KW-1185">Reference proteome</keyword>
<organism evidence="2 3">
    <name type="scientific">Viridibacillus arvi</name>
    <dbReference type="NCBI Taxonomy" id="263475"/>
    <lineage>
        <taxon>Bacteria</taxon>
        <taxon>Bacillati</taxon>
        <taxon>Bacillota</taxon>
        <taxon>Bacilli</taxon>
        <taxon>Bacillales</taxon>
        <taxon>Caryophanaceae</taxon>
        <taxon>Viridibacillus</taxon>
    </lineage>
</organism>
<name>A0A0M0L9B7_9BACL</name>
<gene>
    <name evidence="2" type="ORF">AMD00_21480</name>
</gene>
<dbReference type="GeneID" id="301138674"/>
<reference evidence="3" key="1">
    <citation type="submission" date="2015-08" db="EMBL/GenBank/DDBJ databases">
        <title>Fjat-10028 dsm 16317.</title>
        <authorList>
            <person name="Liu B."/>
            <person name="Wang J."/>
            <person name="Zhu Y."/>
            <person name="Liu G."/>
            <person name="Chen Q."/>
            <person name="Chen Z."/>
            <person name="Lan J."/>
            <person name="Che J."/>
            <person name="Ge C."/>
            <person name="Shi H."/>
            <person name="Pan Z."/>
            <person name="Liu X."/>
        </authorList>
    </citation>
    <scope>NUCLEOTIDE SEQUENCE [LARGE SCALE GENOMIC DNA]</scope>
    <source>
        <strain evidence="3">DSM 16317</strain>
    </source>
</reference>
<dbReference type="InterPro" id="IPR016181">
    <property type="entry name" value="Acyl_CoA_acyltransferase"/>
</dbReference>
<dbReference type="AlphaFoldDB" id="A0A0M0L9B7"/>
<evidence type="ECO:0000259" key="1">
    <source>
        <dbReference type="PROSITE" id="PS51186"/>
    </source>
</evidence>
<dbReference type="Pfam" id="PF00583">
    <property type="entry name" value="Acetyltransf_1"/>
    <property type="match status" value="1"/>
</dbReference>
<dbReference type="Gene3D" id="3.40.630.30">
    <property type="match status" value="1"/>
</dbReference>
<dbReference type="GO" id="GO:0016747">
    <property type="term" value="F:acyltransferase activity, transferring groups other than amino-acyl groups"/>
    <property type="evidence" value="ECO:0007669"/>
    <property type="project" value="InterPro"/>
</dbReference>
<protein>
    <recommendedName>
        <fullName evidence="1">N-acetyltransferase domain-containing protein</fullName>
    </recommendedName>
</protein>
<sequence length="155" mass="17700">MQQLFVGKMNIDFAKEILSWRYEAPYDFYNNDLDTDSLNEMLENPYYSVANANGELVGFYCIGQSAQVPIGSMFGAYVEERVDIGIGMKPGLTGKGYGYTFFAFILNHIQNENSLPIRLTVAKFNHRAIHLYEKLGFTKLMEFSNDSTDFIVMNK</sequence>
<dbReference type="Proteomes" id="UP000036867">
    <property type="component" value="Unassembled WGS sequence"/>
</dbReference>
<proteinExistence type="predicted"/>
<accession>A0A0M0L9B7</accession>
<dbReference type="RefSeq" id="WP_053419049.1">
    <property type="nucleotide sequence ID" value="NZ_LILB01000009.1"/>
</dbReference>
<evidence type="ECO:0000313" key="2">
    <source>
        <dbReference type="EMBL" id="KOO47243.1"/>
    </source>
</evidence>
<dbReference type="SUPFAM" id="SSF55729">
    <property type="entry name" value="Acyl-CoA N-acyltransferases (Nat)"/>
    <property type="match status" value="1"/>
</dbReference>
<dbReference type="InterPro" id="IPR000182">
    <property type="entry name" value="GNAT_dom"/>
</dbReference>
<comment type="caution">
    <text evidence="2">The sequence shown here is derived from an EMBL/GenBank/DDBJ whole genome shotgun (WGS) entry which is preliminary data.</text>
</comment>
<dbReference type="STRING" id="263475.AMD00_21480"/>
<dbReference type="EMBL" id="LILB01000009">
    <property type="protein sequence ID" value="KOO47243.1"/>
    <property type="molecule type" value="Genomic_DNA"/>
</dbReference>
<dbReference type="PROSITE" id="PS51186">
    <property type="entry name" value="GNAT"/>
    <property type="match status" value="1"/>
</dbReference>
<feature type="domain" description="N-acetyltransferase" evidence="1">
    <location>
        <begin position="9"/>
        <end position="155"/>
    </location>
</feature>